<feature type="region of interest" description="Disordered" evidence="1">
    <location>
        <begin position="1"/>
        <end position="31"/>
    </location>
</feature>
<dbReference type="Gene3D" id="1.10.510.10">
    <property type="entry name" value="Transferase(Phosphotransferase) domain 1"/>
    <property type="match status" value="1"/>
</dbReference>
<dbReference type="KEGG" id="pfj:MYCFIDRAFT_209398"/>
<sequence length="400" mass="44216">MIPVRRTTAKADGLPSVLENSSKARTHSEKAEHPLPIDLQQQFLYWDHPKFSQKPLRPINEHTGSKRRCIVIRLRFTNAKRSVSPLTPAIEITAQNVLLEMSDIEHFRAIEEEEAVEPSSPVYDGSYPIYPSPHFGPCLDRLWVVKIGTGHTHRAPEILLGIPWDAQVDVWSIGIMVCHCVFQGTRAARGQELVPSNSRSSQAVCIAVNLSLMHVGPYYYPALTEARNRGCWPGDLLMISGMMHPVIVALMAAVVASGSHRLIVVVYTVLGAGTMGLAISLDEVLIARNGYQPLYIGLFLSPYQYSSSQPFTPEVWALPCPALREHVAARAEILSRSFRIRNSNHALTDSSCPFSMLMLHVPNASRCHQIIWVYIICASRQLLGGACSLLAPASPLGGFR</sequence>
<feature type="transmembrane region" description="Helical" evidence="2">
    <location>
        <begin position="262"/>
        <end position="281"/>
    </location>
</feature>
<accession>M3AHC7</accession>
<organism evidence="3 4">
    <name type="scientific">Pseudocercospora fijiensis (strain CIRAD86)</name>
    <name type="common">Black leaf streak disease fungus</name>
    <name type="synonym">Mycosphaerella fijiensis</name>
    <dbReference type="NCBI Taxonomy" id="383855"/>
    <lineage>
        <taxon>Eukaryota</taxon>
        <taxon>Fungi</taxon>
        <taxon>Dikarya</taxon>
        <taxon>Ascomycota</taxon>
        <taxon>Pezizomycotina</taxon>
        <taxon>Dothideomycetes</taxon>
        <taxon>Dothideomycetidae</taxon>
        <taxon>Mycosphaerellales</taxon>
        <taxon>Mycosphaerellaceae</taxon>
        <taxon>Pseudocercospora</taxon>
    </lineage>
</organism>
<feature type="transmembrane region" description="Helical" evidence="2">
    <location>
        <begin position="236"/>
        <end position="256"/>
    </location>
</feature>
<evidence type="ECO:0000313" key="3">
    <source>
        <dbReference type="EMBL" id="EME76907.1"/>
    </source>
</evidence>
<protein>
    <recommendedName>
        <fullName evidence="5">Protein kinase domain-containing protein</fullName>
    </recommendedName>
</protein>
<dbReference type="EMBL" id="KB446573">
    <property type="protein sequence ID" value="EME76907.1"/>
    <property type="molecule type" value="Genomic_DNA"/>
</dbReference>
<reference evidence="3 4" key="1">
    <citation type="journal article" date="2012" name="PLoS Pathog.">
        <title>Diverse lifestyles and strategies of plant pathogenesis encoded in the genomes of eighteen Dothideomycetes fungi.</title>
        <authorList>
            <person name="Ohm R.A."/>
            <person name="Feau N."/>
            <person name="Henrissat B."/>
            <person name="Schoch C.L."/>
            <person name="Horwitz B.A."/>
            <person name="Barry K.W."/>
            <person name="Condon B.J."/>
            <person name="Copeland A.C."/>
            <person name="Dhillon B."/>
            <person name="Glaser F."/>
            <person name="Hesse C.N."/>
            <person name="Kosti I."/>
            <person name="LaButti K."/>
            <person name="Lindquist E.A."/>
            <person name="Lucas S."/>
            <person name="Salamov A.A."/>
            <person name="Bradshaw R.E."/>
            <person name="Ciuffetti L."/>
            <person name="Hamelin R.C."/>
            <person name="Kema G.H.J."/>
            <person name="Lawrence C."/>
            <person name="Scott J.A."/>
            <person name="Spatafora J.W."/>
            <person name="Turgeon B.G."/>
            <person name="de Wit P.J.G.M."/>
            <person name="Zhong S."/>
            <person name="Goodwin S.B."/>
            <person name="Grigoriev I.V."/>
        </authorList>
    </citation>
    <scope>NUCLEOTIDE SEQUENCE [LARGE SCALE GENOMIC DNA]</scope>
    <source>
        <strain evidence="3 4">CIRAD86</strain>
    </source>
</reference>
<proteinExistence type="predicted"/>
<dbReference type="AlphaFoldDB" id="M3AHC7"/>
<dbReference type="RefSeq" id="XP_007932545.1">
    <property type="nucleotide sequence ID" value="XM_007934354.1"/>
</dbReference>
<keyword evidence="2" id="KW-0472">Membrane</keyword>
<keyword evidence="2" id="KW-1133">Transmembrane helix</keyword>
<name>M3AHC7_PSEFD</name>
<keyword evidence="4" id="KW-1185">Reference proteome</keyword>
<dbReference type="Proteomes" id="UP000016932">
    <property type="component" value="Unassembled WGS sequence"/>
</dbReference>
<evidence type="ECO:0000256" key="1">
    <source>
        <dbReference type="SAM" id="MobiDB-lite"/>
    </source>
</evidence>
<evidence type="ECO:0000256" key="2">
    <source>
        <dbReference type="SAM" id="Phobius"/>
    </source>
</evidence>
<dbReference type="HOGENOM" id="CLU_689118_0_0_1"/>
<gene>
    <name evidence="3" type="ORF">MYCFIDRAFT_209398</name>
</gene>
<keyword evidence="2" id="KW-0812">Transmembrane</keyword>
<dbReference type="STRING" id="383855.M3AHC7"/>
<dbReference type="VEuPathDB" id="FungiDB:MYCFIDRAFT_209398"/>
<evidence type="ECO:0008006" key="5">
    <source>
        <dbReference type="Google" id="ProtNLM"/>
    </source>
</evidence>
<evidence type="ECO:0000313" key="4">
    <source>
        <dbReference type="Proteomes" id="UP000016932"/>
    </source>
</evidence>
<dbReference type="GeneID" id="19336780"/>
<dbReference type="SUPFAM" id="SSF56112">
    <property type="entry name" value="Protein kinase-like (PK-like)"/>
    <property type="match status" value="1"/>
</dbReference>
<dbReference type="OrthoDB" id="5979581at2759"/>
<dbReference type="InterPro" id="IPR011009">
    <property type="entry name" value="Kinase-like_dom_sf"/>
</dbReference>